<dbReference type="InterPro" id="IPR055240">
    <property type="entry name" value="CBM13-like"/>
</dbReference>
<dbReference type="CDD" id="cd18821">
    <property type="entry name" value="GH43_Pc3Gal43A-like"/>
    <property type="match status" value="1"/>
</dbReference>
<keyword evidence="9" id="KW-1185">Reference proteome</keyword>
<dbReference type="PROSITE" id="PS51175">
    <property type="entry name" value="CBM6"/>
    <property type="match status" value="1"/>
</dbReference>
<comment type="caution">
    <text evidence="8">The sequence shown here is derived from an EMBL/GenBank/DDBJ whole genome shotgun (WGS) entry which is preliminary data.</text>
</comment>
<dbReference type="GO" id="GO:0030246">
    <property type="term" value="F:carbohydrate binding"/>
    <property type="evidence" value="ECO:0007669"/>
    <property type="project" value="InterPro"/>
</dbReference>
<feature type="region of interest" description="Disordered" evidence="5">
    <location>
        <begin position="320"/>
        <end position="341"/>
    </location>
</feature>
<evidence type="ECO:0000256" key="2">
    <source>
        <dbReference type="ARBA" id="ARBA00022801"/>
    </source>
</evidence>
<dbReference type="SUPFAM" id="SSF49785">
    <property type="entry name" value="Galactose-binding domain-like"/>
    <property type="match status" value="1"/>
</dbReference>
<dbReference type="Gene3D" id="2.115.10.20">
    <property type="entry name" value="Glycosyl hydrolase domain, family 43"/>
    <property type="match status" value="1"/>
</dbReference>
<dbReference type="Pfam" id="PF04616">
    <property type="entry name" value="Glyco_hydro_43"/>
    <property type="match status" value="1"/>
</dbReference>
<dbReference type="PANTHER" id="PTHR22925:SF3">
    <property type="entry name" value="GLYCOSYL HYDROLASE FAMILY PROTEIN 43"/>
    <property type="match status" value="1"/>
</dbReference>
<sequence>MIFISFALAACLALLVGFGDASIQIIPGATITAKGTNQHLQAHGGGIIEVNNLFYLIGENKLNGSAFQSINCYSSPDLVTWTFVSKLLTLQSSGDLGPNRVVERPHVIYNDKTKKYVMWMHIDSSNYGEAKAGWATSDSVCGSYTYGGSVQPLGYQSRDLNLFKDTDGSAYLLTEDRVNGLRIDRLSDDYLTVLSPVYLWPELYSYEASAIYKNGNTYFMFASDQSGWDPNDNIYCTSTSLTGPWSAWKTFATAGSKTYNSQTGAVVNIRGVPMYMGDRWKKDNLMTSTYVWLPLELSGTTATMANRVNWILNLSAGTWSPGPSETTPEAESSTNTLSSGAKSLDCSGCSGTKDIGYIGGPPGGTLTFTNVTSSVATTSTIRIAYINGDSTQRYANVVVNGVGNVVAFVPTVGSTPMSSTLTVPLNKGSNTIRFEGYNGGWGPDIDRLMVPIS</sequence>
<dbReference type="SUPFAM" id="SSF75005">
    <property type="entry name" value="Arabinanase/levansucrase/invertase"/>
    <property type="match status" value="1"/>
</dbReference>
<dbReference type="InterPro" id="IPR005084">
    <property type="entry name" value="CBM6"/>
</dbReference>
<evidence type="ECO:0000256" key="4">
    <source>
        <dbReference type="RuleBase" id="RU361187"/>
    </source>
</evidence>
<evidence type="ECO:0000256" key="5">
    <source>
        <dbReference type="SAM" id="MobiDB-lite"/>
    </source>
</evidence>
<accession>A0A8H8BV31</accession>
<feature type="signal peptide" evidence="6">
    <location>
        <begin position="1"/>
        <end position="21"/>
    </location>
</feature>
<evidence type="ECO:0000256" key="6">
    <source>
        <dbReference type="SAM" id="SignalP"/>
    </source>
</evidence>
<keyword evidence="3 4" id="KW-0326">Glycosidase</keyword>
<dbReference type="GO" id="GO:0005975">
    <property type="term" value="P:carbohydrate metabolic process"/>
    <property type="evidence" value="ECO:0007669"/>
    <property type="project" value="InterPro"/>
</dbReference>
<feature type="domain" description="CBM6" evidence="7">
    <location>
        <begin position="326"/>
        <end position="451"/>
    </location>
</feature>
<dbReference type="Proteomes" id="UP000664132">
    <property type="component" value="Unassembled WGS sequence"/>
</dbReference>
<dbReference type="OrthoDB" id="9970295at2759"/>
<dbReference type="InterPro" id="IPR023296">
    <property type="entry name" value="Glyco_hydro_beta-prop_sf"/>
</dbReference>
<evidence type="ECO:0000313" key="9">
    <source>
        <dbReference type="Proteomes" id="UP000664132"/>
    </source>
</evidence>
<protein>
    <recommendedName>
        <fullName evidence="7">CBM6 domain-containing protein</fullName>
    </recommendedName>
</protein>
<dbReference type="PANTHER" id="PTHR22925">
    <property type="entry name" value="GLYCOSYL HYDROLASE 43 FAMILY MEMBER"/>
    <property type="match status" value="1"/>
</dbReference>
<organism evidence="8 9">
    <name type="scientific">Cadophora malorum</name>
    <dbReference type="NCBI Taxonomy" id="108018"/>
    <lineage>
        <taxon>Eukaryota</taxon>
        <taxon>Fungi</taxon>
        <taxon>Dikarya</taxon>
        <taxon>Ascomycota</taxon>
        <taxon>Pezizomycotina</taxon>
        <taxon>Leotiomycetes</taxon>
        <taxon>Helotiales</taxon>
        <taxon>Ploettnerulaceae</taxon>
        <taxon>Cadophora</taxon>
    </lineage>
</organism>
<evidence type="ECO:0000256" key="3">
    <source>
        <dbReference type="ARBA" id="ARBA00023295"/>
    </source>
</evidence>
<comment type="similarity">
    <text evidence="1 4">Belongs to the glycosyl hydrolase 43 family.</text>
</comment>
<gene>
    <name evidence="8" type="ORF">IFR04_001861</name>
</gene>
<dbReference type="InterPro" id="IPR006710">
    <property type="entry name" value="Glyco_hydro_43"/>
</dbReference>
<dbReference type="Pfam" id="PF22704">
    <property type="entry name" value="CBM13-like"/>
    <property type="match status" value="1"/>
</dbReference>
<evidence type="ECO:0000256" key="1">
    <source>
        <dbReference type="ARBA" id="ARBA00009865"/>
    </source>
</evidence>
<dbReference type="GO" id="GO:0004553">
    <property type="term" value="F:hydrolase activity, hydrolyzing O-glycosyl compounds"/>
    <property type="evidence" value="ECO:0007669"/>
    <property type="project" value="InterPro"/>
</dbReference>
<dbReference type="InterPro" id="IPR008979">
    <property type="entry name" value="Galactose-bd-like_sf"/>
</dbReference>
<evidence type="ECO:0000313" key="8">
    <source>
        <dbReference type="EMBL" id="KAG4425091.1"/>
    </source>
</evidence>
<evidence type="ECO:0000259" key="7">
    <source>
        <dbReference type="PROSITE" id="PS51175"/>
    </source>
</evidence>
<keyword evidence="6" id="KW-0732">Signal</keyword>
<dbReference type="EMBL" id="JAFJYH010000014">
    <property type="protein sequence ID" value="KAG4425091.1"/>
    <property type="molecule type" value="Genomic_DNA"/>
</dbReference>
<name>A0A8H8BV31_9HELO</name>
<proteinExistence type="inferred from homology"/>
<keyword evidence="2 4" id="KW-0378">Hydrolase</keyword>
<reference evidence="8" key="1">
    <citation type="submission" date="2021-02" db="EMBL/GenBank/DDBJ databases">
        <title>Genome sequence Cadophora malorum strain M34.</title>
        <authorList>
            <person name="Stefanovic E."/>
            <person name="Vu D."/>
            <person name="Scully C."/>
            <person name="Dijksterhuis J."/>
            <person name="Roader J."/>
            <person name="Houbraken J."/>
        </authorList>
    </citation>
    <scope>NUCLEOTIDE SEQUENCE</scope>
    <source>
        <strain evidence="8">M34</strain>
    </source>
</reference>
<feature type="chain" id="PRO_5034712862" description="CBM6 domain-containing protein" evidence="6">
    <location>
        <begin position="22"/>
        <end position="453"/>
    </location>
</feature>
<dbReference type="CDD" id="cd04081">
    <property type="entry name" value="CBM35_galactosidase-like"/>
    <property type="match status" value="1"/>
</dbReference>
<dbReference type="Gene3D" id="2.60.120.260">
    <property type="entry name" value="Galactose-binding domain-like"/>
    <property type="match status" value="1"/>
</dbReference>
<dbReference type="AlphaFoldDB" id="A0A8H8BV31"/>